<organism evidence="3 4">
    <name type="scientific">Arctia plantaginis</name>
    <name type="common">Wood tiger moth</name>
    <name type="synonym">Phalaena plantaginis</name>
    <dbReference type="NCBI Taxonomy" id="874455"/>
    <lineage>
        <taxon>Eukaryota</taxon>
        <taxon>Metazoa</taxon>
        <taxon>Ecdysozoa</taxon>
        <taxon>Arthropoda</taxon>
        <taxon>Hexapoda</taxon>
        <taxon>Insecta</taxon>
        <taxon>Pterygota</taxon>
        <taxon>Neoptera</taxon>
        <taxon>Endopterygota</taxon>
        <taxon>Lepidoptera</taxon>
        <taxon>Glossata</taxon>
        <taxon>Ditrysia</taxon>
        <taxon>Noctuoidea</taxon>
        <taxon>Erebidae</taxon>
        <taxon>Arctiinae</taxon>
        <taxon>Arctia</taxon>
    </lineage>
</organism>
<comment type="caution">
    <text evidence="3">The sequence shown here is derived from an EMBL/GenBank/DDBJ whole genome shotgun (WGS) entry which is preliminary data.</text>
</comment>
<feature type="compositionally biased region" description="Basic residues" evidence="1">
    <location>
        <begin position="129"/>
        <end position="142"/>
    </location>
</feature>
<feature type="region of interest" description="Disordered" evidence="1">
    <location>
        <begin position="80"/>
        <end position="331"/>
    </location>
</feature>
<keyword evidence="2" id="KW-0732">Signal</keyword>
<name>A0A8S0ZSZ7_ARCPL</name>
<reference evidence="3 4" key="1">
    <citation type="submission" date="2020-04" db="EMBL/GenBank/DDBJ databases">
        <authorList>
            <person name="Wallbank WR R."/>
            <person name="Pardo Diaz C."/>
            <person name="Kozak K."/>
            <person name="Martin S."/>
            <person name="Jiggins C."/>
            <person name="Moest M."/>
            <person name="Warren A I."/>
            <person name="Byers J.R.P. K."/>
            <person name="Montejo-Kovacevich G."/>
            <person name="Yen C E."/>
        </authorList>
    </citation>
    <scope>NUCLEOTIDE SEQUENCE [LARGE SCALE GENOMIC DNA]</scope>
</reference>
<dbReference type="OrthoDB" id="6372935at2759"/>
<protein>
    <submittedName>
        <fullName evidence="3">Uncharacterized protein</fullName>
    </submittedName>
</protein>
<dbReference type="EMBL" id="CADEBD010000300">
    <property type="protein sequence ID" value="CAB3236235.1"/>
    <property type="molecule type" value="Genomic_DNA"/>
</dbReference>
<evidence type="ECO:0000313" key="4">
    <source>
        <dbReference type="Proteomes" id="UP000494256"/>
    </source>
</evidence>
<dbReference type="AlphaFoldDB" id="A0A8S0ZSZ7"/>
<feature type="compositionally biased region" description="Pro residues" evidence="1">
    <location>
        <begin position="213"/>
        <end position="225"/>
    </location>
</feature>
<evidence type="ECO:0000256" key="2">
    <source>
        <dbReference type="SAM" id="SignalP"/>
    </source>
</evidence>
<feature type="compositionally biased region" description="Basic and acidic residues" evidence="1">
    <location>
        <begin position="39"/>
        <end position="65"/>
    </location>
</feature>
<evidence type="ECO:0000313" key="3">
    <source>
        <dbReference type="EMBL" id="CAB3236235.1"/>
    </source>
</evidence>
<proteinExistence type="predicted"/>
<feature type="compositionally biased region" description="Pro residues" evidence="1">
    <location>
        <begin position="153"/>
        <end position="164"/>
    </location>
</feature>
<feature type="chain" id="PRO_5035801113" evidence="2">
    <location>
        <begin position="20"/>
        <end position="331"/>
    </location>
</feature>
<feature type="compositionally biased region" description="Basic and acidic residues" evidence="1">
    <location>
        <begin position="274"/>
        <end position="293"/>
    </location>
</feature>
<feature type="compositionally biased region" description="Basic and acidic residues" evidence="1">
    <location>
        <begin position="102"/>
        <end position="120"/>
    </location>
</feature>
<gene>
    <name evidence="3" type="ORF">APLA_LOCUS7324</name>
</gene>
<dbReference type="Proteomes" id="UP000494256">
    <property type="component" value="Unassembled WGS sequence"/>
</dbReference>
<feature type="compositionally biased region" description="Low complexity" evidence="1">
    <location>
        <begin position="257"/>
        <end position="266"/>
    </location>
</feature>
<sequence>MWNLLLVTICASVLAIVSSDPENFNIGKKETAEHHKIFKQKTNDHHGATSSRFDKPVPSLKEHNPNKYSYTLYADGAVQLKNDKSNHKPNYGRYTRQSKYYDNSRHNREPHDFYPGHTPDDYDEILLPTHHRGSPLHSHHRGPYQEPHQRGPHLPPHYGGPPPRQHYRGPGGRRGPSPHHRGPGDVEGPPPHHGEPGVRGPPPHHRGPGGGVGPPPYHRGPPPYHKSPFDPHHGDRHMRPQPPHFNDDGPPTPLPPTSQTTNQSPPYENQTGTEKLKDSNRNKPSKSIDKKLPTMESVSDENSTTRTSTTEEEFILDVRIGNYETEKPQNV</sequence>
<feature type="signal peptide" evidence="2">
    <location>
        <begin position="1"/>
        <end position="19"/>
    </location>
</feature>
<accession>A0A8S0ZSZ7</accession>
<feature type="region of interest" description="Disordered" evidence="1">
    <location>
        <begin position="39"/>
        <end position="66"/>
    </location>
</feature>
<evidence type="ECO:0000256" key="1">
    <source>
        <dbReference type="SAM" id="MobiDB-lite"/>
    </source>
</evidence>